<dbReference type="PROSITE" id="PS51723">
    <property type="entry name" value="PEPTIDASE_M60"/>
    <property type="match status" value="1"/>
</dbReference>
<name>X1QRB2_9ZZZZ</name>
<dbReference type="Gene3D" id="3.40.390.80">
    <property type="entry name" value="Peptidase M60, enhancin-like domain 2"/>
    <property type="match status" value="1"/>
</dbReference>
<feature type="non-terminal residue" evidence="2">
    <location>
        <position position="1"/>
    </location>
</feature>
<feature type="domain" description="Peptidase M60" evidence="1">
    <location>
        <begin position="1"/>
        <end position="88"/>
    </location>
</feature>
<evidence type="ECO:0000313" key="2">
    <source>
        <dbReference type="EMBL" id="GAI70793.1"/>
    </source>
</evidence>
<accession>X1QRB2</accession>
<dbReference type="Pfam" id="PF13402">
    <property type="entry name" value="Peptidase_M60"/>
    <property type="match status" value="1"/>
</dbReference>
<evidence type="ECO:0000259" key="1">
    <source>
        <dbReference type="PROSITE" id="PS51723"/>
    </source>
</evidence>
<protein>
    <recommendedName>
        <fullName evidence="1">Peptidase M60 domain-containing protein</fullName>
    </recommendedName>
</protein>
<dbReference type="InterPro" id="IPR051244">
    <property type="entry name" value="TCAF"/>
</dbReference>
<dbReference type="PANTHER" id="PTHR15730">
    <property type="entry name" value="EXPERIMENTAL AUTOIMMUNE PROSTATITIS ANTIGEN 2-RELATED"/>
    <property type="match status" value="1"/>
</dbReference>
<gene>
    <name evidence="2" type="ORF">S06H3_65652</name>
</gene>
<dbReference type="EMBL" id="BARV01044304">
    <property type="protein sequence ID" value="GAI70793.1"/>
    <property type="molecule type" value="Genomic_DNA"/>
</dbReference>
<comment type="caution">
    <text evidence="2">The sequence shown here is derived from an EMBL/GenBank/DDBJ whole genome shotgun (WGS) entry which is preliminary data.</text>
</comment>
<dbReference type="AlphaFoldDB" id="X1QRB2"/>
<organism evidence="2">
    <name type="scientific">marine sediment metagenome</name>
    <dbReference type="NCBI Taxonomy" id="412755"/>
    <lineage>
        <taxon>unclassified sequences</taxon>
        <taxon>metagenomes</taxon>
        <taxon>ecological metagenomes</taxon>
    </lineage>
</organism>
<dbReference type="InterPro" id="IPR031161">
    <property type="entry name" value="Peptidase_M60_dom"/>
</dbReference>
<sequence length="88" mass="10193">FTISGAVKAPHYVLGKTDAKQWRETIRSCPAPWAELESRKVILTLPSKVIRTLEDPEELMKFWDGIMDGYAELLGRDTERRRVERFVS</sequence>
<dbReference type="PANTHER" id="PTHR15730:SF5">
    <property type="entry name" value="SI:CH211-210B2.2-RELATED"/>
    <property type="match status" value="1"/>
</dbReference>
<feature type="non-terminal residue" evidence="2">
    <location>
        <position position="88"/>
    </location>
</feature>
<reference evidence="2" key="1">
    <citation type="journal article" date="2014" name="Front. Microbiol.">
        <title>High frequency of phylogenetically diverse reductive dehalogenase-homologous genes in deep subseafloor sedimentary metagenomes.</title>
        <authorList>
            <person name="Kawai M."/>
            <person name="Futagami T."/>
            <person name="Toyoda A."/>
            <person name="Takaki Y."/>
            <person name="Nishi S."/>
            <person name="Hori S."/>
            <person name="Arai W."/>
            <person name="Tsubouchi T."/>
            <person name="Morono Y."/>
            <person name="Uchiyama I."/>
            <person name="Ito T."/>
            <person name="Fujiyama A."/>
            <person name="Inagaki F."/>
            <person name="Takami H."/>
        </authorList>
    </citation>
    <scope>NUCLEOTIDE SEQUENCE</scope>
    <source>
        <strain evidence="2">Expedition CK06-06</strain>
    </source>
</reference>
<proteinExistence type="predicted"/>